<evidence type="ECO:0000256" key="3">
    <source>
        <dbReference type="ARBA" id="ARBA00023004"/>
    </source>
</evidence>
<evidence type="ECO:0000256" key="1">
    <source>
        <dbReference type="ARBA" id="ARBA00022723"/>
    </source>
</evidence>
<dbReference type="InterPro" id="IPR029052">
    <property type="entry name" value="Metallo-depent_PP-like"/>
</dbReference>
<evidence type="ECO:0000256" key="2">
    <source>
        <dbReference type="ARBA" id="ARBA00022801"/>
    </source>
</evidence>
<feature type="domain" description="Calcineurin-like phosphoesterase" evidence="5">
    <location>
        <begin position="1"/>
        <end position="248"/>
    </location>
</feature>
<evidence type="ECO:0000313" key="7">
    <source>
        <dbReference type="EMBL" id="PZA12843.1"/>
    </source>
</evidence>
<dbReference type="Gene3D" id="3.60.21.10">
    <property type="match status" value="1"/>
</dbReference>
<evidence type="ECO:0000259" key="6">
    <source>
        <dbReference type="Pfam" id="PF19976"/>
    </source>
</evidence>
<proteinExistence type="inferred from homology"/>
<reference evidence="7 8" key="1">
    <citation type="submission" date="2018-06" db="EMBL/GenBank/DDBJ databases">
        <title>Draft Whole-Genome Sequence of the purple photosynthetic bacterium Rhodospeudomonas palustris XCP.</title>
        <authorList>
            <person name="Rayyan A."/>
            <person name="Meyer T.E."/>
            <person name="Kyndt J.A."/>
        </authorList>
    </citation>
    <scope>NUCLEOTIDE SEQUENCE [LARGE SCALE GENOMIC DNA]</scope>
    <source>
        <strain evidence="7 8">XCP</strain>
    </source>
</reference>
<keyword evidence="2" id="KW-0378">Hydrolase</keyword>
<dbReference type="AlphaFoldDB" id="A0A323UL02"/>
<dbReference type="EMBL" id="QKQS01000010">
    <property type="protein sequence ID" value="PZA12843.1"/>
    <property type="molecule type" value="Genomic_DNA"/>
</dbReference>
<dbReference type="InterPro" id="IPR050884">
    <property type="entry name" value="CNP_phosphodiesterase-III"/>
</dbReference>
<organism evidence="7 8">
    <name type="scientific">Rhodopseudomonas palustris</name>
    <dbReference type="NCBI Taxonomy" id="1076"/>
    <lineage>
        <taxon>Bacteria</taxon>
        <taxon>Pseudomonadati</taxon>
        <taxon>Pseudomonadota</taxon>
        <taxon>Alphaproteobacteria</taxon>
        <taxon>Hyphomicrobiales</taxon>
        <taxon>Nitrobacteraceae</taxon>
        <taxon>Rhodopseudomonas</taxon>
    </lineage>
</organism>
<accession>A0A323UL02</accession>
<evidence type="ECO:0000313" key="8">
    <source>
        <dbReference type="Proteomes" id="UP000248134"/>
    </source>
</evidence>
<dbReference type="Pfam" id="PF19976">
    <property type="entry name" value="GAAD"/>
    <property type="match status" value="1"/>
</dbReference>
<dbReference type="InterPro" id="IPR045533">
    <property type="entry name" value="GAAD"/>
</dbReference>
<dbReference type="SUPFAM" id="SSF56300">
    <property type="entry name" value="Metallo-dependent phosphatases"/>
    <property type="match status" value="1"/>
</dbReference>
<comment type="caution">
    <text evidence="7">The sequence shown here is derived from an EMBL/GenBank/DDBJ whole genome shotgun (WGS) entry which is preliminary data.</text>
</comment>
<name>A0A323UL02_RHOPL</name>
<evidence type="ECO:0000259" key="5">
    <source>
        <dbReference type="Pfam" id="PF00149"/>
    </source>
</evidence>
<dbReference type="GO" id="GO:0046872">
    <property type="term" value="F:metal ion binding"/>
    <property type="evidence" value="ECO:0007669"/>
    <property type="project" value="UniProtKB-KW"/>
</dbReference>
<dbReference type="OrthoDB" id="651281at2"/>
<comment type="similarity">
    <text evidence="4">Belongs to the cyclic nucleotide phosphodiesterase class-III family.</text>
</comment>
<evidence type="ECO:0000256" key="4">
    <source>
        <dbReference type="ARBA" id="ARBA00025742"/>
    </source>
</evidence>
<dbReference type="RefSeq" id="WP_110785212.1">
    <property type="nucleotide sequence ID" value="NZ_QKQS01000010.1"/>
</dbReference>
<feature type="domain" description="GTPase-associated adaptor" evidence="6">
    <location>
        <begin position="364"/>
        <end position="424"/>
    </location>
</feature>
<dbReference type="InterPro" id="IPR004843">
    <property type="entry name" value="Calcineurin-like_PHP"/>
</dbReference>
<keyword evidence="1" id="KW-0479">Metal-binding</keyword>
<dbReference type="Proteomes" id="UP000248134">
    <property type="component" value="Unassembled WGS sequence"/>
</dbReference>
<sequence length="428" mass="47817">MLFLHVSDIHFKAPECLDPDTDPDKGIRTRMERHLATQVSKLGKVDAILIGGDVAFAGDPREYEEARKWFAKLRILSGCERGPMLVVPGNHDVDRASVKAAMSTRNVHKAIAEEKDDWRDNTLRAQLADPQTAAALLHGHAAYNVFAAPMNCQIYPGRIAWKQDLELTSEVKLRIHGLTSTLLSGRDGKDDLRPSLYVSPLQTALDPVPDVVNMVMCHHPTDWLIDGDEVENALERRATFQLFGHKHKQKVHREADFVRWGAGAVNPSRSEKQYEPGYNLVRIDLIGSGRERRLSIETHQFTYQSNPERFRPILTSSGDDVFRHTIPFAEDIVASTGTVGSHAPPDPPIDASADPEAAMGAEVNRNIVGRFWDLASSDRRTIALELGLISREEVALPEPERYGKALIRAKERDLLDRLAELISEKEGK</sequence>
<keyword evidence="3" id="KW-0408">Iron</keyword>
<gene>
    <name evidence="7" type="ORF">DNX69_06555</name>
</gene>
<dbReference type="GO" id="GO:0016787">
    <property type="term" value="F:hydrolase activity"/>
    <property type="evidence" value="ECO:0007669"/>
    <property type="project" value="UniProtKB-KW"/>
</dbReference>
<protein>
    <submittedName>
        <fullName evidence="7">Uncharacterized protein</fullName>
    </submittedName>
</protein>
<dbReference type="Pfam" id="PF00149">
    <property type="entry name" value="Metallophos"/>
    <property type="match status" value="1"/>
</dbReference>
<dbReference type="PANTHER" id="PTHR42988:SF2">
    <property type="entry name" value="CYCLIC NUCLEOTIDE PHOSPHODIESTERASE CBUA0032-RELATED"/>
    <property type="match status" value="1"/>
</dbReference>
<dbReference type="PANTHER" id="PTHR42988">
    <property type="entry name" value="PHOSPHOHYDROLASE"/>
    <property type="match status" value="1"/>
</dbReference>